<gene>
    <name evidence="1" type="ORF">DFH08DRAFT_813848</name>
</gene>
<dbReference type="PANTHER" id="PTHR38115">
    <property type="entry name" value="LIPOCALIN-LIKE DOMAIN-CONTAINING PROTEIN"/>
    <property type="match status" value="1"/>
</dbReference>
<evidence type="ECO:0000313" key="2">
    <source>
        <dbReference type="Proteomes" id="UP001218218"/>
    </source>
</evidence>
<comment type="caution">
    <text evidence="1">The sequence shown here is derived from an EMBL/GenBank/DDBJ whole genome shotgun (WGS) entry which is preliminary data.</text>
</comment>
<name>A0AAD6ZQX2_9AGAR</name>
<proteinExistence type="predicted"/>
<reference evidence="1" key="1">
    <citation type="submission" date="2023-03" db="EMBL/GenBank/DDBJ databases">
        <title>Massive genome expansion in bonnet fungi (Mycena s.s.) driven by repeated elements and novel gene families across ecological guilds.</title>
        <authorList>
            <consortium name="Lawrence Berkeley National Laboratory"/>
            <person name="Harder C.B."/>
            <person name="Miyauchi S."/>
            <person name="Viragh M."/>
            <person name="Kuo A."/>
            <person name="Thoen E."/>
            <person name="Andreopoulos B."/>
            <person name="Lu D."/>
            <person name="Skrede I."/>
            <person name="Drula E."/>
            <person name="Henrissat B."/>
            <person name="Morin E."/>
            <person name="Kohler A."/>
            <person name="Barry K."/>
            <person name="LaButti K."/>
            <person name="Morin E."/>
            <person name="Salamov A."/>
            <person name="Lipzen A."/>
            <person name="Mereny Z."/>
            <person name="Hegedus B."/>
            <person name="Baldrian P."/>
            <person name="Stursova M."/>
            <person name="Weitz H."/>
            <person name="Taylor A."/>
            <person name="Grigoriev I.V."/>
            <person name="Nagy L.G."/>
            <person name="Martin F."/>
            <person name="Kauserud H."/>
        </authorList>
    </citation>
    <scope>NUCLEOTIDE SEQUENCE</scope>
    <source>
        <strain evidence="1">CBHHK002</strain>
    </source>
</reference>
<protein>
    <submittedName>
        <fullName evidence="1">Uncharacterized protein</fullName>
    </submittedName>
</protein>
<dbReference type="AlphaFoldDB" id="A0AAD6ZQX2"/>
<sequence length="182" mass="20357">MALPDTYTMMNISGKYILNKALSDSDASDTILEQQGVGLLKRKVIDFAGATISIKHYKDAEGVEHLEVEPQIPGDSAPRGQTHVLTWTERTIDHPLFGHIVAKTRRVKPQELDEEHLKKGWTADTVEAGVIESHVVGNKWTGIQTWGIQEIDGKRRHCRQMTFTGPKGNTIHARLVYDYVSA</sequence>
<dbReference type="InterPro" id="IPR053037">
    <property type="entry name" value="Pericyclase_pydY-like"/>
</dbReference>
<keyword evidence="2" id="KW-1185">Reference proteome</keyword>
<evidence type="ECO:0000313" key="1">
    <source>
        <dbReference type="EMBL" id="KAJ7334803.1"/>
    </source>
</evidence>
<dbReference type="PANTHER" id="PTHR38115:SF1">
    <property type="entry name" value="LIPOCALIN-LIKE DOMAIN-CONTAINING PROTEIN"/>
    <property type="match status" value="1"/>
</dbReference>
<accession>A0AAD6ZQX2</accession>
<dbReference type="EMBL" id="JARIHO010000032">
    <property type="protein sequence ID" value="KAJ7334803.1"/>
    <property type="molecule type" value="Genomic_DNA"/>
</dbReference>
<dbReference type="Proteomes" id="UP001218218">
    <property type="component" value="Unassembled WGS sequence"/>
</dbReference>
<organism evidence="1 2">
    <name type="scientific">Mycena albidolilacea</name>
    <dbReference type="NCBI Taxonomy" id="1033008"/>
    <lineage>
        <taxon>Eukaryota</taxon>
        <taxon>Fungi</taxon>
        <taxon>Dikarya</taxon>
        <taxon>Basidiomycota</taxon>
        <taxon>Agaricomycotina</taxon>
        <taxon>Agaricomycetes</taxon>
        <taxon>Agaricomycetidae</taxon>
        <taxon>Agaricales</taxon>
        <taxon>Marasmiineae</taxon>
        <taxon>Mycenaceae</taxon>
        <taxon>Mycena</taxon>
    </lineage>
</organism>